<dbReference type="Gene3D" id="1.10.287.1060">
    <property type="entry name" value="ESAT-6-like"/>
    <property type="match status" value="1"/>
</dbReference>
<accession>A0A6J5T533</accession>
<reference evidence="1" key="1">
    <citation type="submission" date="2020-05" db="EMBL/GenBank/DDBJ databases">
        <authorList>
            <person name="Chiriac C."/>
            <person name="Salcher M."/>
            <person name="Ghai R."/>
            <person name="Kavagutti S V."/>
        </authorList>
    </citation>
    <scope>NUCLEOTIDE SEQUENCE</scope>
</reference>
<name>A0A6J5T533_9CAUD</name>
<proteinExistence type="predicted"/>
<evidence type="ECO:0000313" key="1">
    <source>
        <dbReference type="EMBL" id="CAB4222769.1"/>
    </source>
</evidence>
<sequence length="136" mass="15526">MSKFEESMSNIFDVVPIVKEEKPLVVKNYSNQANLDQDLTDAYQQSRDNLQDVIDQGKDALDDILRIAKESEQPRAFEVFGTLLKNVVEANKELITMQKQMREMDSNIRKESNTNVIDKAIFVGSTKELQSLLKGE</sequence>
<dbReference type="EMBL" id="LR797523">
    <property type="protein sequence ID" value="CAB4222769.1"/>
    <property type="molecule type" value="Genomic_DNA"/>
</dbReference>
<dbReference type="InterPro" id="IPR020342">
    <property type="entry name" value="Phage_T4_Gp16_DNA-pack"/>
</dbReference>
<dbReference type="Pfam" id="PF11053">
    <property type="entry name" value="DNA_Packaging"/>
    <property type="match status" value="1"/>
</dbReference>
<protein>
    <submittedName>
        <fullName evidence="1">Small terminase protein</fullName>
    </submittedName>
</protein>
<gene>
    <name evidence="1" type="ORF">UFOVP1655_223</name>
</gene>
<organism evidence="1">
    <name type="scientific">uncultured Caudovirales phage</name>
    <dbReference type="NCBI Taxonomy" id="2100421"/>
    <lineage>
        <taxon>Viruses</taxon>
        <taxon>Duplodnaviria</taxon>
        <taxon>Heunggongvirae</taxon>
        <taxon>Uroviricota</taxon>
        <taxon>Caudoviricetes</taxon>
        <taxon>Peduoviridae</taxon>
        <taxon>Maltschvirus</taxon>
        <taxon>Maltschvirus maltsch</taxon>
    </lineage>
</organism>